<keyword evidence="2 9" id="KW-0645">Protease</keyword>
<name>A0A9K3DJJ6_HELAN</name>
<dbReference type="AlphaFoldDB" id="A0A9K3DJJ6"/>
<dbReference type="FunFam" id="2.40.70.10:FF:000115">
    <property type="entry name" value="Lysosomal aspartic protease"/>
    <property type="match status" value="1"/>
</dbReference>
<dbReference type="Pfam" id="PF03489">
    <property type="entry name" value="SapB_2"/>
    <property type="match status" value="1"/>
</dbReference>
<feature type="domain" description="Saposin B-type" evidence="11">
    <location>
        <begin position="321"/>
        <end position="361"/>
    </location>
</feature>
<comment type="similarity">
    <text evidence="1 9">Belongs to the peptidase A1 family.</text>
</comment>
<dbReference type="SUPFAM" id="SSF47862">
    <property type="entry name" value="Saposin"/>
    <property type="match status" value="1"/>
</dbReference>
<keyword evidence="7" id="KW-0325">Glycoprotein</keyword>
<keyword evidence="3 9" id="KW-0064">Aspartyl protease</keyword>
<sequence>MGTKLDTISTFFLLSTLLSAPIFSTSNDGLIRIELKKEKFDEKNSVASNLGLHEGDYLKTAIRMYRQSVSKLGDHQESSIISLNNYMDAQYFGEIGIGTPPQKFKVIFDTGSANLWIPSSECTTSVSCLMHSKYDSSQSSTYKANGRHAAINYGNGSLSGYFSKDNVEVGDLVVKHQEFIEVTKDPSVTFLAGKFDGILGLGFKENSVGNAITVWDNIVSQHLVKHHVFSLWLNRQSEDSEGGEIVFGGFDPKHYKGKHTYVPVTQKGYWQFDIDGVLIGGKPTGVCKSGCSAIADSGTSFIAGPTSVITLINRAIGATGLINVYCKSVVEATTNMIFDMLAFGIDPKMICPIIALCPRNEDLQVSTGIASVVDRSDDGSAALEISQLTPPTCTICKLILGFLHDTVPINQTKQIVTKFATTICTLLPMEEPAVDCARLPSMPTISFIIGGKEFKLSPDDYIVKTGKGADVQCFSGFVPLDIPQPDGPLWKMGDVFMRRYHTVFDYDNLRVGFAEAA</sequence>
<dbReference type="PROSITE" id="PS50015">
    <property type="entry name" value="SAP_B"/>
    <property type="match status" value="1"/>
</dbReference>
<accession>A0A9K3DJJ6</accession>
<evidence type="ECO:0000256" key="1">
    <source>
        <dbReference type="ARBA" id="ARBA00007447"/>
    </source>
</evidence>
<dbReference type="InterPro" id="IPR001461">
    <property type="entry name" value="Aspartic_peptidase_A1"/>
</dbReference>
<evidence type="ECO:0000313" key="14">
    <source>
        <dbReference type="Proteomes" id="UP000215914"/>
    </source>
</evidence>
<evidence type="ECO:0000256" key="2">
    <source>
        <dbReference type="ARBA" id="ARBA00022670"/>
    </source>
</evidence>
<gene>
    <name evidence="13" type="ORF">HanXRQr2_Chr17g0815181</name>
</gene>
<protein>
    <submittedName>
        <fullName evidence="13">Phytepsin</fullName>
        <ecNumber evidence="13">3.4.23.40</ecNumber>
    </submittedName>
</protein>
<reference evidence="13" key="1">
    <citation type="journal article" date="2017" name="Nature">
        <title>The sunflower genome provides insights into oil metabolism, flowering and Asterid evolution.</title>
        <authorList>
            <person name="Badouin H."/>
            <person name="Gouzy J."/>
            <person name="Grassa C.J."/>
            <person name="Murat F."/>
            <person name="Staton S.E."/>
            <person name="Cottret L."/>
            <person name="Lelandais-Briere C."/>
            <person name="Owens G.L."/>
            <person name="Carrere S."/>
            <person name="Mayjonade B."/>
            <person name="Legrand L."/>
            <person name="Gill N."/>
            <person name="Kane N.C."/>
            <person name="Bowers J.E."/>
            <person name="Hubner S."/>
            <person name="Bellec A."/>
            <person name="Berard A."/>
            <person name="Berges H."/>
            <person name="Blanchet N."/>
            <person name="Boniface M.C."/>
            <person name="Brunel D."/>
            <person name="Catrice O."/>
            <person name="Chaidir N."/>
            <person name="Claudel C."/>
            <person name="Donnadieu C."/>
            <person name="Faraut T."/>
            <person name="Fievet G."/>
            <person name="Helmstetter N."/>
            <person name="King M."/>
            <person name="Knapp S.J."/>
            <person name="Lai Z."/>
            <person name="Le Paslier M.C."/>
            <person name="Lippi Y."/>
            <person name="Lorenzon L."/>
            <person name="Mandel J.R."/>
            <person name="Marage G."/>
            <person name="Marchand G."/>
            <person name="Marquand E."/>
            <person name="Bret-Mestries E."/>
            <person name="Morien E."/>
            <person name="Nambeesan S."/>
            <person name="Nguyen T."/>
            <person name="Pegot-Espagnet P."/>
            <person name="Pouilly N."/>
            <person name="Raftis F."/>
            <person name="Sallet E."/>
            <person name="Schiex T."/>
            <person name="Thomas J."/>
            <person name="Vandecasteele C."/>
            <person name="Vares D."/>
            <person name="Vear F."/>
            <person name="Vautrin S."/>
            <person name="Crespi M."/>
            <person name="Mangin B."/>
            <person name="Burke J.M."/>
            <person name="Salse J."/>
            <person name="Munos S."/>
            <person name="Vincourt P."/>
            <person name="Rieseberg L.H."/>
            <person name="Langlade N.B."/>
        </authorList>
    </citation>
    <scope>NUCLEOTIDE SEQUENCE</scope>
    <source>
        <tissue evidence="13">Leaves</tissue>
    </source>
</reference>
<evidence type="ECO:0000256" key="9">
    <source>
        <dbReference type="RuleBase" id="RU000454"/>
    </source>
</evidence>
<dbReference type="PROSITE" id="PS51767">
    <property type="entry name" value="PEPTIDASE_A1"/>
    <property type="match status" value="1"/>
</dbReference>
<evidence type="ECO:0000259" key="12">
    <source>
        <dbReference type="PROSITE" id="PS51767"/>
    </source>
</evidence>
<keyword evidence="6 8" id="KW-1015">Disulfide bond</keyword>
<dbReference type="OrthoDB" id="771136at2759"/>
<dbReference type="InterPro" id="IPR021109">
    <property type="entry name" value="Peptidase_aspartic_dom_sf"/>
</dbReference>
<evidence type="ECO:0000256" key="6">
    <source>
        <dbReference type="ARBA" id="ARBA00023157"/>
    </source>
</evidence>
<evidence type="ECO:0000256" key="8">
    <source>
        <dbReference type="PIRSR" id="PIRSR601461-2"/>
    </source>
</evidence>
<dbReference type="PANTHER" id="PTHR47966:SF80">
    <property type="entry name" value="ASPARTIC PROTEINASE-LIKE"/>
    <property type="match status" value="1"/>
</dbReference>
<keyword evidence="5" id="KW-0865">Zymogen</keyword>
<evidence type="ECO:0000256" key="7">
    <source>
        <dbReference type="ARBA" id="ARBA00023180"/>
    </source>
</evidence>
<feature type="disulfide bond" evidence="8">
    <location>
        <begin position="122"/>
        <end position="128"/>
    </location>
</feature>
<evidence type="ECO:0000256" key="5">
    <source>
        <dbReference type="ARBA" id="ARBA00023145"/>
    </source>
</evidence>
<dbReference type="PROSITE" id="PS00141">
    <property type="entry name" value="ASP_PROTEASE"/>
    <property type="match status" value="2"/>
</dbReference>
<dbReference type="EMBL" id="MNCJ02000332">
    <property type="protein sequence ID" value="KAF5756481.1"/>
    <property type="molecule type" value="Genomic_DNA"/>
</dbReference>
<dbReference type="Gene3D" id="2.40.70.10">
    <property type="entry name" value="Acid Proteases"/>
    <property type="match status" value="2"/>
</dbReference>
<dbReference type="PRINTS" id="PR00792">
    <property type="entry name" value="PEPSIN"/>
</dbReference>
<dbReference type="GO" id="GO:0006508">
    <property type="term" value="P:proteolysis"/>
    <property type="evidence" value="ECO:0007669"/>
    <property type="project" value="UniProtKB-KW"/>
</dbReference>
<feature type="domain" description="Peptidase A1" evidence="12">
    <location>
        <begin position="91"/>
        <end position="514"/>
    </location>
</feature>
<dbReference type="Pfam" id="PF00026">
    <property type="entry name" value="Asp"/>
    <property type="match status" value="1"/>
</dbReference>
<organism evidence="13 14">
    <name type="scientific">Helianthus annuus</name>
    <name type="common">Common sunflower</name>
    <dbReference type="NCBI Taxonomy" id="4232"/>
    <lineage>
        <taxon>Eukaryota</taxon>
        <taxon>Viridiplantae</taxon>
        <taxon>Streptophyta</taxon>
        <taxon>Embryophyta</taxon>
        <taxon>Tracheophyta</taxon>
        <taxon>Spermatophyta</taxon>
        <taxon>Magnoliopsida</taxon>
        <taxon>eudicotyledons</taxon>
        <taxon>Gunneridae</taxon>
        <taxon>Pentapetalae</taxon>
        <taxon>asterids</taxon>
        <taxon>campanulids</taxon>
        <taxon>Asterales</taxon>
        <taxon>Asteraceae</taxon>
        <taxon>Asteroideae</taxon>
        <taxon>Heliantheae alliance</taxon>
        <taxon>Heliantheae</taxon>
        <taxon>Helianthus</taxon>
    </lineage>
</organism>
<dbReference type="Gramene" id="mRNA:HanXRQr2_Chr17g0815181">
    <property type="protein sequence ID" value="mRNA:HanXRQr2_Chr17g0815181"/>
    <property type="gene ID" value="HanXRQr2_Chr17g0815181"/>
</dbReference>
<evidence type="ECO:0000256" key="10">
    <source>
        <dbReference type="SAM" id="SignalP"/>
    </source>
</evidence>
<dbReference type="Proteomes" id="UP000215914">
    <property type="component" value="Unassembled WGS sequence"/>
</dbReference>
<proteinExistence type="inferred from homology"/>
<dbReference type="InterPro" id="IPR033121">
    <property type="entry name" value="PEPTIDASE_A1"/>
</dbReference>
<evidence type="ECO:0000313" key="13">
    <source>
        <dbReference type="EMBL" id="KAF5756481.1"/>
    </source>
</evidence>
<keyword evidence="14" id="KW-1185">Reference proteome</keyword>
<feature type="signal peptide" evidence="10">
    <location>
        <begin position="1"/>
        <end position="24"/>
    </location>
</feature>
<dbReference type="EC" id="3.4.23.40" evidence="13"/>
<dbReference type="InterPro" id="IPR008138">
    <property type="entry name" value="SapB_2"/>
</dbReference>
<dbReference type="InterPro" id="IPR008139">
    <property type="entry name" value="SaposinB_dom"/>
</dbReference>
<evidence type="ECO:0000256" key="3">
    <source>
        <dbReference type="ARBA" id="ARBA00022750"/>
    </source>
</evidence>
<reference evidence="13" key="2">
    <citation type="submission" date="2020-06" db="EMBL/GenBank/DDBJ databases">
        <title>Helianthus annuus Genome sequencing and assembly Release 2.</title>
        <authorList>
            <person name="Gouzy J."/>
            <person name="Langlade N."/>
            <person name="Munos S."/>
        </authorList>
    </citation>
    <scope>NUCLEOTIDE SEQUENCE</scope>
    <source>
        <tissue evidence="13">Leaves</tissue>
    </source>
</reference>
<dbReference type="GO" id="GO:0004190">
    <property type="term" value="F:aspartic-type endopeptidase activity"/>
    <property type="evidence" value="ECO:0007669"/>
    <property type="project" value="UniProtKB-KW"/>
</dbReference>
<dbReference type="SUPFAM" id="SSF50630">
    <property type="entry name" value="Acid proteases"/>
    <property type="match status" value="1"/>
</dbReference>
<evidence type="ECO:0000256" key="4">
    <source>
        <dbReference type="ARBA" id="ARBA00022801"/>
    </source>
</evidence>
<dbReference type="InterPro" id="IPR001969">
    <property type="entry name" value="Aspartic_peptidase_AS"/>
</dbReference>
<dbReference type="Gene3D" id="1.10.225.10">
    <property type="entry name" value="Saposin-like"/>
    <property type="match status" value="1"/>
</dbReference>
<keyword evidence="10" id="KW-0732">Signal</keyword>
<feature type="chain" id="PRO_5039895581" evidence="10">
    <location>
        <begin position="25"/>
        <end position="517"/>
    </location>
</feature>
<dbReference type="PANTHER" id="PTHR47966">
    <property type="entry name" value="BETA-SITE APP-CLEAVING ENZYME, ISOFORM A-RELATED"/>
    <property type="match status" value="1"/>
</dbReference>
<evidence type="ECO:0000259" key="11">
    <source>
        <dbReference type="PROSITE" id="PS50015"/>
    </source>
</evidence>
<comment type="caution">
    <text evidence="13">The sequence shown here is derived from an EMBL/GenBank/DDBJ whole genome shotgun (WGS) entry which is preliminary data.</text>
</comment>
<dbReference type="InterPro" id="IPR011001">
    <property type="entry name" value="Saposin-like"/>
</dbReference>
<keyword evidence="4 9" id="KW-0378">Hydrolase</keyword>